<keyword evidence="4" id="KW-1185">Reference proteome</keyword>
<feature type="region of interest" description="Disordered" evidence="1">
    <location>
        <begin position="47"/>
        <end position="97"/>
    </location>
</feature>
<dbReference type="EMBL" id="BGZK01000130">
    <property type="protein sequence ID" value="GBP21544.1"/>
    <property type="molecule type" value="Genomic_DNA"/>
</dbReference>
<gene>
    <name evidence="3" type="ORF">EVAR_9727_1</name>
</gene>
<dbReference type="PROSITE" id="PS51257">
    <property type="entry name" value="PROKAR_LIPOPROTEIN"/>
    <property type="match status" value="1"/>
</dbReference>
<feature type="chain" id="PRO_5020026444" evidence="2">
    <location>
        <begin position="23"/>
        <end position="111"/>
    </location>
</feature>
<dbReference type="Proteomes" id="UP000299102">
    <property type="component" value="Unassembled WGS sequence"/>
</dbReference>
<protein>
    <submittedName>
        <fullName evidence="3">Uncharacterized protein</fullName>
    </submittedName>
</protein>
<evidence type="ECO:0000313" key="4">
    <source>
        <dbReference type="Proteomes" id="UP000299102"/>
    </source>
</evidence>
<dbReference type="AlphaFoldDB" id="A0A4C1U6G0"/>
<keyword evidence="2" id="KW-0732">Signal</keyword>
<proteinExistence type="predicted"/>
<sequence>MKLFRFLVVLVACVALLAQGCASRPRRPLRRSICYFKTLCYYAPRAGRAAPAPAPAPAPSPCGDDSRSYMPEVRARKSRDRPASAARKSMNIRGMSPSKMPYDIRLWEQPK</sequence>
<reference evidence="3 4" key="1">
    <citation type="journal article" date="2019" name="Commun. Biol.">
        <title>The bagworm genome reveals a unique fibroin gene that provides high tensile strength.</title>
        <authorList>
            <person name="Kono N."/>
            <person name="Nakamura H."/>
            <person name="Ohtoshi R."/>
            <person name="Tomita M."/>
            <person name="Numata K."/>
            <person name="Arakawa K."/>
        </authorList>
    </citation>
    <scope>NUCLEOTIDE SEQUENCE [LARGE SCALE GENOMIC DNA]</scope>
</reference>
<evidence type="ECO:0000256" key="1">
    <source>
        <dbReference type="SAM" id="MobiDB-lite"/>
    </source>
</evidence>
<feature type="signal peptide" evidence="2">
    <location>
        <begin position="1"/>
        <end position="22"/>
    </location>
</feature>
<accession>A0A4C1U6G0</accession>
<comment type="caution">
    <text evidence="3">The sequence shown here is derived from an EMBL/GenBank/DDBJ whole genome shotgun (WGS) entry which is preliminary data.</text>
</comment>
<organism evidence="3 4">
    <name type="scientific">Eumeta variegata</name>
    <name type="common">Bagworm moth</name>
    <name type="synonym">Eumeta japonica</name>
    <dbReference type="NCBI Taxonomy" id="151549"/>
    <lineage>
        <taxon>Eukaryota</taxon>
        <taxon>Metazoa</taxon>
        <taxon>Ecdysozoa</taxon>
        <taxon>Arthropoda</taxon>
        <taxon>Hexapoda</taxon>
        <taxon>Insecta</taxon>
        <taxon>Pterygota</taxon>
        <taxon>Neoptera</taxon>
        <taxon>Endopterygota</taxon>
        <taxon>Lepidoptera</taxon>
        <taxon>Glossata</taxon>
        <taxon>Ditrysia</taxon>
        <taxon>Tineoidea</taxon>
        <taxon>Psychidae</taxon>
        <taxon>Oiketicinae</taxon>
        <taxon>Eumeta</taxon>
    </lineage>
</organism>
<name>A0A4C1U6G0_EUMVA</name>
<evidence type="ECO:0000256" key="2">
    <source>
        <dbReference type="SAM" id="SignalP"/>
    </source>
</evidence>
<evidence type="ECO:0000313" key="3">
    <source>
        <dbReference type="EMBL" id="GBP21544.1"/>
    </source>
</evidence>